<evidence type="ECO:0000256" key="7">
    <source>
        <dbReference type="PIRNR" id="PIRNR000862"/>
    </source>
</evidence>
<dbReference type="PIRSF" id="PIRSF000862">
    <property type="entry name" value="Steryl_ester_lip"/>
    <property type="match status" value="1"/>
</dbReference>
<dbReference type="InterPro" id="IPR025483">
    <property type="entry name" value="Lipase_euk"/>
</dbReference>
<evidence type="ECO:0000256" key="9">
    <source>
        <dbReference type="SAM" id="SignalP"/>
    </source>
</evidence>
<proteinExistence type="inferred from homology"/>
<dbReference type="OrthoDB" id="9974421at2759"/>
<feature type="signal peptide" evidence="9">
    <location>
        <begin position="1"/>
        <end position="29"/>
    </location>
</feature>
<evidence type="ECO:0000256" key="3">
    <source>
        <dbReference type="ARBA" id="ARBA00022801"/>
    </source>
</evidence>
<dbReference type="Pfam" id="PF04083">
    <property type="entry name" value="Abhydro_lipase"/>
    <property type="match status" value="1"/>
</dbReference>
<evidence type="ECO:0000256" key="1">
    <source>
        <dbReference type="ARBA" id="ARBA00010701"/>
    </source>
</evidence>
<evidence type="ECO:0000259" key="10">
    <source>
        <dbReference type="Pfam" id="PF04083"/>
    </source>
</evidence>
<feature type="active site" description="Charge relay system" evidence="8">
    <location>
        <position position="346"/>
    </location>
</feature>
<evidence type="ECO:0000256" key="5">
    <source>
        <dbReference type="ARBA" id="ARBA00023098"/>
    </source>
</evidence>
<name>A0A9N9WND0_9DIPT</name>
<keyword evidence="3 7" id="KW-0378">Hydrolase</keyword>
<dbReference type="InterPro" id="IPR029058">
    <property type="entry name" value="AB_hydrolase_fold"/>
</dbReference>
<feature type="domain" description="Partial AB-hydrolase lipase" evidence="10">
    <location>
        <begin position="38"/>
        <end position="92"/>
    </location>
</feature>
<dbReference type="Proteomes" id="UP001153620">
    <property type="component" value="Chromosome 1"/>
</dbReference>
<dbReference type="GO" id="GO:0016042">
    <property type="term" value="P:lipid catabolic process"/>
    <property type="evidence" value="ECO:0007669"/>
    <property type="project" value="UniProtKB-KW"/>
</dbReference>
<dbReference type="AlphaFoldDB" id="A0A9N9WND0"/>
<evidence type="ECO:0000256" key="4">
    <source>
        <dbReference type="ARBA" id="ARBA00022963"/>
    </source>
</evidence>
<evidence type="ECO:0000313" key="11">
    <source>
        <dbReference type="EMBL" id="CAG9797857.1"/>
    </source>
</evidence>
<reference evidence="11" key="2">
    <citation type="submission" date="2022-10" db="EMBL/GenBank/DDBJ databases">
        <authorList>
            <consortium name="ENA_rothamsted_submissions"/>
            <consortium name="culmorum"/>
            <person name="King R."/>
        </authorList>
    </citation>
    <scope>NUCLEOTIDE SEQUENCE</scope>
</reference>
<gene>
    <name evidence="11" type="ORF">CHIRRI_LOCUS843</name>
</gene>
<keyword evidence="4 7" id="KW-0442">Lipid degradation</keyword>
<dbReference type="PANTHER" id="PTHR11005">
    <property type="entry name" value="LYSOSOMAL ACID LIPASE-RELATED"/>
    <property type="match status" value="1"/>
</dbReference>
<dbReference type="EMBL" id="OU895877">
    <property type="protein sequence ID" value="CAG9797857.1"/>
    <property type="molecule type" value="Genomic_DNA"/>
</dbReference>
<dbReference type="SUPFAM" id="SSF53474">
    <property type="entry name" value="alpha/beta-Hydrolases"/>
    <property type="match status" value="1"/>
</dbReference>
<keyword evidence="5" id="KW-0443">Lipid metabolism</keyword>
<organism evidence="11 12">
    <name type="scientific">Chironomus riparius</name>
    <dbReference type="NCBI Taxonomy" id="315576"/>
    <lineage>
        <taxon>Eukaryota</taxon>
        <taxon>Metazoa</taxon>
        <taxon>Ecdysozoa</taxon>
        <taxon>Arthropoda</taxon>
        <taxon>Hexapoda</taxon>
        <taxon>Insecta</taxon>
        <taxon>Pterygota</taxon>
        <taxon>Neoptera</taxon>
        <taxon>Endopterygota</taxon>
        <taxon>Diptera</taxon>
        <taxon>Nematocera</taxon>
        <taxon>Chironomoidea</taxon>
        <taxon>Chironomidae</taxon>
        <taxon>Chironominae</taxon>
        <taxon>Chironomus</taxon>
    </lineage>
</organism>
<dbReference type="FunFam" id="3.40.50.1820:FF:000057">
    <property type="entry name" value="Lipase"/>
    <property type="match status" value="1"/>
</dbReference>
<keyword evidence="12" id="KW-1185">Reference proteome</keyword>
<reference evidence="11" key="1">
    <citation type="submission" date="2022-01" db="EMBL/GenBank/DDBJ databases">
        <authorList>
            <person name="King R."/>
        </authorList>
    </citation>
    <scope>NUCLEOTIDE SEQUENCE</scope>
</reference>
<feature type="active site" description="Charge relay system" evidence="8">
    <location>
        <position position="374"/>
    </location>
</feature>
<feature type="chain" id="PRO_5040125391" description="Lipase" evidence="9">
    <location>
        <begin position="30"/>
        <end position="405"/>
    </location>
</feature>
<dbReference type="Gene3D" id="3.40.50.1820">
    <property type="entry name" value="alpha/beta hydrolase"/>
    <property type="match status" value="1"/>
</dbReference>
<accession>A0A9N9WND0</accession>
<dbReference type="GO" id="GO:0016788">
    <property type="term" value="F:hydrolase activity, acting on ester bonds"/>
    <property type="evidence" value="ECO:0007669"/>
    <property type="project" value="InterPro"/>
</dbReference>
<evidence type="ECO:0000256" key="6">
    <source>
        <dbReference type="ARBA" id="ARBA00023180"/>
    </source>
</evidence>
<feature type="active site" description="Nucleophile" evidence="8">
    <location>
        <position position="169"/>
    </location>
</feature>
<protein>
    <recommendedName>
        <fullName evidence="7">Lipase</fullName>
    </recommendedName>
</protein>
<dbReference type="InterPro" id="IPR006693">
    <property type="entry name" value="AB_hydrolase_lipase"/>
</dbReference>
<keyword evidence="2 9" id="KW-0732">Signal</keyword>
<keyword evidence="6" id="KW-0325">Glycoprotein</keyword>
<comment type="similarity">
    <text evidence="1 7">Belongs to the AB hydrolase superfamily. Lipase family.</text>
</comment>
<sequence>MLNNWRRLIKMNYILVILVCAALFSTTSSDVLKDDEVTNFVKSHGYMCTAHEVVTEDGYILRLHRIPPRFNKGPKKPVFLMHSAFSNSLYYLNTPNISLGFYFADEGYDVYLGNVRGSKYSTAHKWLNTESLDYWRFSFHEMGVYDLPALIDYTLKVSGSDKVYYVGHSQATTQELVFLSMRPEYNRKIIQSHLMSTAGAFANPRFPVKQLAPLYLVFAKMLNNLPYINFEPGNKFGTRTSNVLCTKGLPLRFCQLFNFLFLGGDPRMPFMPNTDPAIYRTIFPTLSPRTGIQQVTHYAQTMITGKFRPFDYGPEKNLKLYGAKVPPDYPLHKITSPVYLYVGQYDIIFRKMDTDLVARQLPNVHYMIIPSYNHIDFVFARNARDKIYNIILHAFEEANLSRRFK</sequence>
<evidence type="ECO:0000256" key="8">
    <source>
        <dbReference type="PIRSR" id="PIRSR000862-1"/>
    </source>
</evidence>
<evidence type="ECO:0000313" key="12">
    <source>
        <dbReference type="Proteomes" id="UP001153620"/>
    </source>
</evidence>
<evidence type="ECO:0000256" key="2">
    <source>
        <dbReference type="ARBA" id="ARBA00022729"/>
    </source>
</evidence>